<evidence type="ECO:0000256" key="1">
    <source>
        <dbReference type="ARBA" id="ARBA00004651"/>
    </source>
</evidence>
<dbReference type="GO" id="GO:0005886">
    <property type="term" value="C:plasma membrane"/>
    <property type="evidence" value="ECO:0007669"/>
    <property type="project" value="UniProtKB-SubCell"/>
</dbReference>
<comment type="function">
    <text evidence="6">Catalyzes the transfer of a lysyl group from L-lysyl-tRNA(Lys) to membrane-bound phosphatidylglycerol (PG), which produces lysylphosphatidylglycerol (LPG), a major component of the bacterial membrane with a positive net charge. LPG synthesis contributes to bacterial virulence as it is involved in the resistance mechanism against cationic antimicrobial peptides (CAMP) produces by the host's immune system (defensins, cathelicidins) and by the competing microorganisms.</text>
</comment>
<feature type="transmembrane region" description="Helical" evidence="6">
    <location>
        <begin position="33"/>
        <end position="51"/>
    </location>
</feature>
<keyword evidence="2" id="KW-1003">Cell membrane</keyword>
<proteinExistence type="inferred from homology"/>
<keyword evidence="3 6" id="KW-0812">Transmembrane</keyword>
<reference evidence="7 8" key="1">
    <citation type="submission" date="2019-03" db="EMBL/GenBank/DDBJ databases">
        <title>Subsurface microbial communities from deep shales in Ohio and West Virginia, USA.</title>
        <authorList>
            <person name="Wrighton K."/>
        </authorList>
    </citation>
    <scope>NUCLEOTIDE SEQUENCE [LARGE SCALE GENOMIC DNA]</scope>
    <source>
        <strain evidence="7 8">MSL 6dP</strain>
    </source>
</reference>
<name>A0A4R8HID4_9FIRM</name>
<comment type="subcellular location">
    <subcellularLocation>
        <location evidence="1 6">Cell membrane</location>
        <topology evidence="1 6">Multi-pass membrane protein</topology>
    </subcellularLocation>
</comment>
<evidence type="ECO:0000256" key="6">
    <source>
        <dbReference type="RuleBase" id="RU363042"/>
    </source>
</evidence>
<sequence length="316" mass="35842">MISLMLGIAIIVYMVSRLGMNKFLEGLKNINLFWVIAAILIYIIDMAVRALRWKSILQENEIKISLTDSFLAYGFGNFVNLIVPAKIGDISRSYYLNKKYNYTYISTLTSIGIDRFFDFIGVFSVIYISSLFILKDLILPIWIKNLIQIMIIVILSSFILLYLIKKGTFKIKNANNKIKKVLKEVIAIVNKSFSNKKSFVKWFLLSLAIWFLDGIVTFLVFVSVAQYLNPFLVVFANMISNLTKVFPITPGGLGVFEGTMVILFDLFNIQESQTILVASLDHFIMNAVTFCIGFSVLVINGIKVSKIMVKKVSEHG</sequence>
<dbReference type="EC" id="2.3.2.3" evidence="6"/>
<feature type="transmembrane region" description="Helical" evidence="6">
    <location>
        <begin position="116"/>
        <end position="134"/>
    </location>
</feature>
<dbReference type="GO" id="GO:0050071">
    <property type="term" value="F:phosphatidylglycerol lysyltransferase activity"/>
    <property type="evidence" value="ECO:0007669"/>
    <property type="project" value="UniProtKB-EC"/>
</dbReference>
<dbReference type="InterPro" id="IPR022791">
    <property type="entry name" value="L-PG_synthase/AglD"/>
</dbReference>
<protein>
    <recommendedName>
        <fullName evidence="6">Phosphatidylglycerol lysyltransferase</fullName>
        <ecNumber evidence="6">2.3.2.3</ecNumber>
    </recommendedName>
    <alternativeName>
        <fullName evidence="6">Lysylphosphatidylglycerol synthase</fullName>
    </alternativeName>
</protein>
<dbReference type="NCBIfam" id="TIGR00374">
    <property type="entry name" value="flippase-like domain"/>
    <property type="match status" value="1"/>
</dbReference>
<evidence type="ECO:0000256" key="3">
    <source>
        <dbReference type="ARBA" id="ARBA00022692"/>
    </source>
</evidence>
<feature type="transmembrane region" description="Helical" evidence="6">
    <location>
        <begin position="202"/>
        <end position="228"/>
    </location>
</feature>
<organism evidence="7 8">
    <name type="scientific">Orenia marismortui</name>
    <dbReference type="NCBI Taxonomy" id="46469"/>
    <lineage>
        <taxon>Bacteria</taxon>
        <taxon>Bacillati</taxon>
        <taxon>Bacillota</taxon>
        <taxon>Clostridia</taxon>
        <taxon>Halanaerobiales</taxon>
        <taxon>Halobacteroidaceae</taxon>
        <taxon>Orenia</taxon>
    </lineage>
</organism>
<evidence type="ECO:0000256" key="5">
    <source>
        <dbReference type="ARBA" id="ARBA00023136"/>
    </source>
</evidence>
<keyword evidence="5 6" id="KW-0472">Membrane</keyword>
<keyword evidence="6" id="KW-0808">Transferase</keyword>
<comment type="caution">
    <text evidence="7">The sequence shown here is derived from an EMBL/GenBank/DDBJ whole genome shotgun (WGS) entry which is preliminary data.</text>
</comment>
<accession>A0A4R8HID4</accession>
<evidence type="ECO:0000256" key="2">
    <source>
        <dbReference type="ARBA" id="ARBA00022475"/>
    </source>
</evidence>
<gene>
    <name evidence="6" type="primary">mprF</name>
    <name evidence="7" type="ORF">C7959_101145</name>
</gene>
<keyword evidence="8" id="KW-1185">Reference proteome</keyword>
<evidence type="ECO:0000256" key="4">
    <source>
        <dbReference type="ARBA" id="ARBA00022989"/>
    </source>
</evidence>
<keyword evidence="4 6" id="KW-1133">Transmembrane helix</keyword>
<keyword evidence="6" id="KW-0443">Lipid metabolism</keyword>
<feature type="transmembrane region" description="Helical" evidence="6">
    <location>
        <begin position="283"/>
        <end position="302"/>
    </location>
</feature>
<feature type="transmembrane region" description="Helical" evidence="6">
    <location>
        <begin position="146"/>
        <end position="164"/>
    </location>
</feature>
<dbReference type="Proteomes" id="UP000295832">
    <property type="component" value="Unassembled WGS sequence"/>
</dbReference>
<comment type="similarity">
    <text evidence="6">Belongs to the LPG synthase family.</text>
</comment>
<dbReference type="PANTHER" id="PTHR39087:SF2">
    <property type="entry name" value="UPF0104 MEMBRANE PROTEIN MJ1595"/>
    <property type="match status" value="1"/>
</dbReference>
<keyword evidence="6" id="KW-0046">Antibiotic resistance</keyword>
<dbReference type="EMBL" id="SOEG01000001">
    <property type="protein sequence ID" value="TDX59258.1"/>
    <property type="molecule type" value="Genomic_DNA"/>
</dbReference>
<dbReference type="Pfam" id="PF03706">
    <property type="entry name" value="LPG_synthase_TM"/>
    <property type="match status" value="1"/>
</dbReference>
<dbReference type="AlphaFoldDB" id="A0A4R8HID4"/>
<dbReference type="GO" id="GO:0046677">
    <property type="term" value="P:response to antibiotic"/>
    <property type="evidence" value="ECO:0007669"/>
    <property type="project" value="UniProtKB-KW"/>
</dbReference>
<evidence type="ECO:0000313" key="7">
    <source>
        <dbReference type="EMBL" id="TDX59258.1"/>
    </source>
</evidence>
<comment type="catalytic activity">
    <reaction evidence="6">
        <text>L-lysyl-tRNA(Lys) + a 1,2-diacyl-sn-glycero-3-phospho-(1'-sn-glycerol) = a 1,2-diacyl-sn-glycero-3-phospho-1'-(3'-O-L-lysyl)-sn-glycerol + tRNA(Lys)</text>
        <dbReference type="Rhea" id="RHEA:10668"/>
        <dbReference type="Rhea" id="RHEA-COMP:9696"/>
        <dbReference type="Rhea" id="RHEA-COMP:9697"/>
        <dbReference type="ChEBI" id="CHEBI:64716"/>
        <dbReference type="ChEBI" id="CHEBI:75792"/>
        <dbReference type="ChEBI" id="CHEBI:78442"/>
        <dbReference type="ChEBI" id="CHEBI:78529"/>
        <dbReference type="EC" id="2.3.2.3"/>
    </reaction>
</comment>
<evidence type="ECO:0000313" key="8">
    <source>
        <dbReference type="Proteomes" id="UP000295832"/>
    </source>
</evidence>
<dbReference type="PANTHER" id="PTHR39087">
    <property type="entry name" value="UPF0104 MEMBRANE PROTEIN MJ1595"/>
    <property type="match status" value="1"/>
</dbReference>
<dbReference type="GO" id="GO:0006629">
    <property type="term" value="P:lipid metabolic process"/>
    <property type="evidence" value="ECO:0007669"/>
    <property type="project" value="UniProtKB-KW"/>
</dbReference>